<evidence type="ECO:0000313" key="16">
    <source>
        <dbReference type="EMBL" id="TMR06523.1"/>
    </source>
</evidence>
<dbReference type="Proteomes" id="UP000309174">
    <property type="component" value="Unassembled WGS sequence"/>
</dbReference>
<evidence type="ECO:0000256" key="15">
    <source>
        <dbReference type="ARBA" id="ARBA00048407"/>
    </source>
</evidence>
<comment type="caution">
    <text evidence="16">The sequence shown here is derived from an EMBL/GenBank/DDBJ whole genome shotgun (WGS) entry which is preliminary data.</text>
</comment>
<dbReference type="EMBL" id="VCKW01000013">
    <property type="protein sequence ID" value="TMR06523.1"/>
    <property type="molecule type" value="Genomic_DNA"/>
</dbReference>
<dbReference type="EC" id="1.14.13.59" evidence="4"/>
<dbReference type="Pfam" id="PF13434">
    <property type="entry name" value="Lys_Orn_oxgnase"/>
    <property type="match status" value="1"/>
</dbReference>
<keyword evidence="8" id="KW-0521">NADP</keyword>
<evidence type="ECO:0000256" key="4">
    <source>
        <dbReference type="ARBA" id="ARBA00013076"/>
    </source>
</evidence>
<dbReference type="PRINTS" id="PR00368">
    <property type="entry name" value="FADPNR"/>
</dbReference>
<comment type="catalytic activity">
    <reaction evidence="15">
        <text>L-lysine + NADPH + O2 = N(6)-hydroxy-L-lysine + NADP(+) + H2O</text>
        <dbReference type="Rhea" id="RHEA:23228"/>
        <dbReference type="ChEBI" id="CHEBI:15377"/>
        <dbReference type="ChEBI" id="CHEBI:15379"/>
        <dbReference type="ChEBI" id="CHEBI:32551"/>
        <dbReference type="ChEBI" id="CHEBI:57783"/>
        <dbReference type="ChEBI" id="CHEBI:57820"/>
        <dbReference type="ChEBI" id="CHEBI:58349"/>
        <dbReference type="EC" id="1.14.13.59"/>
    </reaction>
</comment>
<keyword evidence="7" id="KW-0274">FAD</keyword>
<keyword evidence="9" id="KW-0560">Oxidoreductase</keyword>
<evidence type="ECO:0000256" key="12">
    <source>
        <dbReference type="ARBA" id="ARBA00031158"/>
    </source>
</evidence>
<dbReference type="GO" id="GO:0047091">
    <property type="term" value="F:L-lysine 6-monooxygenase (NADPH) activity"/>
    <property type="evidence" value="ECO:0007669"/>
    <property type="project" value="UniProtKB-EC"/>
</dbReference>
<evidence type="ECO:0000256" key="8">
    <source>
        <dbReference type="ARBA" id="ARBA00022857"/>
    </source>
</evidence>
<dbReference type="PANTHER" id="PTHR42802:SF1">
    <property type="entry name" value="L-ORNITHINE N(5)-MONOOXYGENASE"/>
    <property type="match status" value="1"/>
</dbReference>
<dbReference type="SUPFAM" id="SSF51905">
    <property type="entry name" value="FAD/NAD(P)-binding domain"/>
    <property type="match status" value="2"/>
</dbReference>
<dbReference type="GO" id="GO:0006879">
    <property type="term" value="P:intracellular iron ion homeostasis"/>
    <property type="evidence" value="ECO:0007669"/>
    <property type="project" value="TreeGrafter"/>
</dbReference>
<dbReference type="OrthoDB" id="7527071at2"/>
<evidence type="ECO:0000256" key="3">
    <source>
        <dbReference type="ARBA" id="ARBA00007588"/>
    </source>
</evidence>
<organism evidence="16 17">
    <name type="scientific">Actinomadura soli</name>
    <dbReference type="NCBI Taxonomy" id="2508997"/>
    <lineage>
        <taxon>Bacteria</taxon>
        <taxon>Bacillati</taxon>
        <taxon>Actinomycetota</taxon>
        <taxon>Actinomycetes</taxon>
        <taxon>Streptosporangiales</taxon>
        <taxon>Thermomonosporaceae</taxon>
        <taxon>Actinomadura</taxon>
    </lineage>
</organism>
<reference evidence="16 17" key="1">
    <citation type="submission" date="2019-05" db="EMBL/GenBank/DDBJ databases">
        <title>Draft genome sequence of Actinomadura sp. 14C53.</title>
        <authorList>
            <person name="Saricaoglu S."/>
            <person name="Isik K."/>
        </authorList>
    </citation>
    <scope>NUCLEOTIDE SEQUENCE [LARGE SCALE GENOMIC DNA]</scope>
    <source>
        <strain evidence="16 17">14C53</strain>
    </source>
</reference>
<proteinExistence type="inferred from homology"/>
<protein>
    <recommendedName>
        <fullName evidence="5">L-lysine N6-monooxygenase MbtG</fullName>
        <ecNumber evidence="4">1.14.13.59</ecNumber>
    </recommendedName>
    <alternativeName>
        <fullName evidence="14">Lysine 6-N-hydroxylase</fullName>
    </alternativeName>
    <alternativeName>
        <fullName evidence="13">Lysine N6-hydroxylase</fullName>
    </alternativeName>
    <alternativeName>
        <fullName evidence="11">Lysine-N-oxygenase</fullName>
    </alternativeName>
    <alternativeName>
        <fullName evidence="12">Mycobactin synthase protein G</fullName>
    </alternativeName>
</protein>
<dbReference type="InterPro" id="IPR036188">
    <property type="entry name" value="FAD/NAD-bd_sf"/>
</dbReference>
<dbReference type="RefSeq" id="WP_138643686.1">
    <property type="nucleotide sequence ID" value="NZ_VCKW01000013.1"/>
</dbReference>
<comment type="pathway">
    <text evidence="2">Siderophore biosynthesis.</text>
</comment>
<evidence type="ECO:0000256" key="2">
    <source>
        <dbReference type="ARBA" id="ARBA00004924"/>
    </source>
</evidence>
<evidence type="ECO:0000256" key="1">
    <source>
        <dbReference type="ARBA" id="ARBA00001974"/>
    </source>
</evidence>
<evidence type="ECO:0000256" key="5">
    <source>
        <dbReference type="ARBA" id="ARBA00016406"/>
    </source>
</evidence>
<keyword evidence="17" id="KW-1185">Reference proteome</keyword>
<sequence length="435" mass="48548">MTVQEVDILMIGAGPANLALAVALEESAPAEMARSALILEQHSDVKWQRGLLLPWARSQVSFLKDLVTLRNPRSRFSFLNFLHETGELDRFVNLSTFNPYRWQLSAYQQWVAGSFQHVKIRYNARGERVVPRLGDDGSIAGWTVTLAGGDVVHCRDLVIGAGRDPHIPEVFADLPAERVVHSSQYSTRLAEADPGRTLRPVVVGGAQSAVEMFMALSQDLPQSRPTIVLRSIGFQNYQTSKFVNELFFPSFVDEFFTMQPETREQVLKEMHLTNYAGLAPPFADELYNMLYQQRMLGDQRSTVRPLTEVVGARADRDDVVLDLRDRKNGKVEPLRCDLVLLGTGYDARMPAMVRDLAARTGLDEVAVSRRYRVELGRPASGALYLQGVNEATHGIADSLISVLSHRSQDITDDMLARRASEPAQGGRLTERVRTA</sequence>
<comment type="similarity">
    <text evidence="3">Belongs to the lysine N(6)-hydroxylase/L-ornithine N(5)-oxygenase family.</text>
</comment>
<dbReference type="PANTHER" id="PTHR42802">
    <property type="entry name" value="MONOOXYGENASE"/>
    <property type="match status" value="1"/>
</dbReference>
<dbReference type="AlphaFoldDB" id="A0A5C4JIE7"/>
<dbReference type="Gene3D" id="3.50.50.60">
    <property type="entry name" value="FAD/NAD(P)-binding domain"/>
    <property type="match status" value="1"/>
</dbReference>
<evidence type="ECO:0000256" key="11">
    <source>
        <dbReference type="ARBA" id="ARBA00029939"/>
    </source>
</evidence>
<evidence type="ECO:0000256" key="14">
    <source>
        <dbReference type="ARBA" id="ARBA00032738"/>
    </source>
</evidence>
<accession>A0A5C4JIE7</accession>
<keyword evidence="6" id="KW-0285">Flavoprotein</keyword>
<dbReference type="InterPro" id="IPR025700">
    <property type="entry name" value="Lys/Orn_oxygenase"/>
</dbReference>
<evidence type="ECO:0000256" key="9">
    <source>
        <dbReference type="ARBA" id="ARBA00023002"/>
    </source>
</evidence>
<evidence type="ECO:0000256" key="10">
    <source>
        <dbReference type="ARBA" id="ARBA00023033"/>
    </source>
</evidence>
<comment type="cofactor">
    <cofactor evidence="1">
        <name>FAD</name>
        <dbReference type="ChEBI" id="CHEBI:57692"/>
    </cofactor>
</comment>
<evidence type="ECO:0000256" key="7">
    <source>
        <dbReference type="ARBA" id="ARBA00022827"/>
    </source>
</evidence>
<keyword evidence="10 16" id="KW-0503">Monooxygenase</keyword>
<evidence type="ECO:0000313" key="17">
    <source>
        <dbReference type="Proteomes" id="UP000309174"/>
    </source>
</evidence>
<name>A0A5C4JIE7_9ACTN</name>
<evidence type="ECO:0000256" key="6">
    <source>
        <dbReference type="ARBA" id="ARBA00022630"/>
    </source>
</evidence>
<gene>
    <name evidence="16" type="ORF">ETD83_04090</name>
</gene>
<evidence type="ECO:0000256" key="13">
    <source>
        <dbReference type="ARBA" id="ARBA00032493"/>
    </source>
</evidence>